<evidence type="ECO:0000256" key="1">
    <source>
        <dbReference type="ARBA" id="ARBA00004123"/>
    </source>
</evidence>
<feature type="repeat" description="ANK" evidence="5">
    <location>
        <begin position="664"/>
        <end position="696"/>
    </location>
</feature>
<evidence type="ECO:0000256" key="4">
    <source>
        <dbReference type="ARBA" id="ARBA00023242"/>
    </source>
</evidence>
<feature type="compositionally biased region" description="Basic and acidic residues" evidence="6">
    <location>
        <begin position="215"/>
        <end position="255"/>
    </location>
</feature>
<dbReference type="PROSITE" id="PS50297">
    <property type="entry name" value="ANK_REP_REGION"/>
    <property type="match status" value="2"/>
</dbReference>
<dbReference type="Pfam" id="PF12796">
    <property type="entry name" value="Ank_2"/>
    <property type="match status" value="1"/>
</dbReference>
<feature type="region of interest" description="Disordered" evidence="6">
    <location>
        <begin position="215"/>
        <end position="447"/>
    </location>
</feature>
<feature type="compositionally biased region" description="Basic and acidic residues" evidence="6">
    <location>
        <begin position="183"/>
        <end position="192"/>
    </location>
</feature>
<evidence type="ECO:0000256" key="6">
    <source>
        <dbReference type="SAM" id="MobiDB-lite"/>
    </source>
</evidence>
<name>A0A8C9P2X6_SPEDA</name>
<dbReference type="GO" id="GO:0005634">
    <property type="term" value="C:nucleus"/>
    <property type="evidence" value="ECO:0007669"/>
    <property type="project" value="UniProtKB-SubCell"/>
</dbReference>
<dbReference type="Pfam" id="PF00385">
    <property type="entry name" value="Chromo"/>
    <property type="match status" value="1"/>
</dbReference>
<dbReference type="GO" id="GO:0000792">
    <property type="term" value="C:heterochromatin"/>
    <property type="evidence" value="ECO:0007669"/>
    <property type="project" value="TreeGrafter"/>
</dbReference>
<dbReference type="FunFam" id="2.40.50.40:FF:000022">
    <property type="entry name" value="M-phase phosphoprotein 8"/>
    <property type="match status" value="1"/>
</dbReference>
<accession>A0A8C9P2X6</accession>
<dbReference type="InterPro" id="IPR050889">
    <property type="entry name" value="Dendritic_Spine_Reg/Scaffold"/>
</dbReference>
<feature type="compositionally biased region" description="Basic and acidic residues" evidence="6">
    <location>
        <begin position="416"/>
        <end position="447"/>
    </location>
</feature>
<keyword evidence="3 5" id="KW-0040">ANK repeat</keyword>
<keyword evidence="2" id="KW-0677">Repeat</keyword>
<dbReference type="AlphaFoldDB" id="A0A8C9P2X6"/>
<feature type="compositionally biased region" description="Polar residues" evidence="6">
    <location>
        <begin position="135"/>
        <end position="147"/>
    </location>
</feature>
<evidence type="ECO:0000256" key="2">
    <source>
        <dbReference type="ARBA" id="ARBA00022737"/>
    </source>
</evidence>
<dbReference type="InterPro" id="IPR016197">
    <property type="entry name" value="Chromo-like_dom_sf"/>
</dbReference>
<reference evidence="8" key="1">
    <citation type="submission" date="2025-08" db="UniProtKB">
        <authorList>
            <consortium name="Ensembl"/>
        </authorList>
    </citation>
    <scope>IDENTIFICATION</scope>
</reference>
<comment type="subcellular location">
    <subcellularLocation>
        <location evidence="1">Nucleus</location>
    </subcellularLocation>
</comment>
<evidence type="ECO:0000259" key="7">
    <source>
        <dbReference type="PROSITE" id="PS50013"/>
    </source>
</evidence>
<feature type="compositionally biased region" description="Basic and acidic residues" evidence="6">
    <location>
        <begin position="343"/>
        <end position="384"/>
    </location>
</feature>
<feature type="repeat" description="ANK" evidence="5">
    <location>
        <begin position="598"/>
        <end position="630"/>
    </location>
</feature>
<dbReference type="InterPro" id="IPR002110">
    <property type="entry name" value="Ankyrin_rpt"/>
</dbReference>
<dbReference type="Pfam" id="PF00023">
    <property type="entry name" value="Ank"/>
    <property type="match status" value="1"/>
</dbReference>
<feature type="region of interest" description="Disordered" evidence="6">
    <location>
        <begin position="463"/>
        <end position="502"/>
    </location>
</feature>
<dbReference type="SUPFAM" id="SSF54160">
    <property type="entry name" value="Chromo domain-like"/>
    <property type="match status" value="1"/>
</dbReference>
<feature type="compositionally biased region" description="Basic and acidic residues" evidence="6">
    <location>
        <begin position="287"/>
        <end position="307"/>
    </location>
</feature>
<dbReference type="InterPro" id="IPR023780">
    <property type="entry name" value="Chromo_domain"/>
</dbReference>
<reference evidence="8" key="2">
    <citation type="submission" date="2025-09" db="UniProtKB">
        <authorList>
            <consortium name="Ensembl"/>
        </authorList>
    </citation>
    <scope>IDENTIFICATION</scope>
</reference>
<feature type="region of interest" description="Disordered" evidence="6">
    <location>
        <begin position="24"/>
        <end position="62"/>
    </location>
</feature>
<dbReference type="SUPFAM" id="SSF48403">
    <property type="entry name" value="Ankyrin repeat"/>
    <property type="match status" value="1"/>
</dbReference>
<evidence type="ECO:0000313" key="8">
    <source>
        <dbReference type="Ensembl" id="ENSSDAP00000002405.1"/>
    </source>
</evidence>
<dbReference type="Gene3D" id="2.40.50.40">
    <property type="match status" value="1"/>
</dbReference>
<protein>
    <submittedName>
        <fullName evidence="8">M-phase phosphoprotein 8</fullName>
    </submittedName>
</protein>
<evidence type="ECO:0000256" key="5">
    <source>
        <dbReference type="PROSITE-ProRule" id="PRU00023"/>
    </source>
</evidence>
<feature type="repeat" description="ANK" evidence="5">
    <location>
        <begin position="631"/>
        <end position="663"/>
    </location>
</feature>
<dbReference type="PROSITE" id="PS00598">
    <property type="entry name" value="CHROMO_1"/>
    <property type="match status" value="1"/>
</dbReference>
<feature type="compositionally biased region" description="Basic and acidic residues" evidence="6">
    <location>
        <begin position="165"/>
        <end position="175"/>
    </location>
</feature>
<proteinExistence type="predicted"/>
<dbReference type="PROSITE" id="PS50088">
    <property type="entry name" value="ANK_REPEAT"/>
    <property type="match status" value="3"/>
</dbReference>
<evidence type="ECO:0000313" key="9">
    <source>
        <dbReference type="Proteomes" id="UP000694422"/>
    </source>
</evidence>
<keyword evidence="4" id="KW-0539">Nucleus</keyword>
<feature type="domain" description="Chromo" evidence="7">
    <location>
        <begin position="65"/>
        <end position="124"/>
    </location>
</feature>
<organism evidence="8 9">
    <name type="scientific">Spermophilus dauricus</name>
    <name type="common">Daurian ground squirrel</name>
    <dbReference type="NCBI Taxonomy" id="99837"/>
    <lineage>
        <taxon>Eukaryota</taxon>
        <taxon>Metazoa</taxon>
        <taxon>Chordata</taxon>
        <taxon>Craniata</taxon>
        <taxon>Vertebrata</taxon>
        <taxon>Euteleostomi</taxon>
        <taxon>Mammalia</taxon>
        <taxon>Eutheria</taxon>
        <taxon>Euarchontoglires</taxon>
        <taxon>Glires</taxon>
        <taxon>Rodentia</taxon>
        <taxon>Sciuromorpha</taxon>
        <taxon>Sciuridae</taxon>
        <taxon>Xerinae</taxon>
        <taxon>Marmotini</taxon>
        <taxon>Spermophilus</taxon>
    </lineage>
</organism>
<feature type="region of interest" description="Disordered" evidence="6">
    <location>
        <begin position="135"/>
        <end position="198"/>
    </location>
</feature>
<dbReference type="CDD" id="cd18633">
    <property type="entry name" value="CD_MMP8"/>
    <property type="match status" value="1"/>
</dbReference>
<dbReference type="InterPro" id="IPR000953">
    <property type="entry name" value="Chromo/chromo_shadow_dom"/>
</dbReference>
<keyword evidence="9" id="KW-1185">Reference proteome</keyword>
<feature type="compositionally biased region" description="Polar residues" evidence="6">
    <location>
        <begin position="267"/>
        <end position="279"/>
    </location>
</feature>
<dbReference type="Proteomes" id="UP000694422">
    <property type="component" value="Unplaced"/>
</dbReference>
<dbReference type="Ensembl" id="ENSSDAT00000002781.1">
    <property type="protein sequence ID" value="ENSSDAP00000002405.1"/>
    <property type="gene ID" value="ENSSDAG00000002317.1"/>
</dbReference>
<dbReference type="GO" id="GO:0003682">
    <property type="term" value="F:chromatin binding"/>
    <property type="evidence" value="ECO:0007669"/>
    <property type="project" value="TreeGrafter"/>
</dbReference>
<feature type="compositionally biased region" description="Basic and acidic residues" evidence="6">
    <location>
        <begin position="395"/>
        <end position="407"/>
    </location>
</feature>
<evidence type="ECO:0000256" key="3">
    <source>
        <dbReference type="ARBA" id="ARBA00023043"/>
    </source>
</evidence>
<dbReference type="SMART" id="SM00298">
    <property type="entry name" value="CHROMO"/>
    <property type="match status" value="1"/>
</dbReference>
<dbReference type="PANTHER" id="PTHR24166:SF47">
    <property type="entry name" value="M-PHASE PHOSPHOPROTEIN 8"/>
    <property type="match status" value="1"/>
</dbReference>
<dbReference type="PROSITE" id="PS50013">
    <property type="entry name" value="CHROMO_2"/>
    <property type="match status" value="1"/>
</dbReference>
<dbReference type="InterPro" id="IPR036770">
    <property type="entry name" value="Ankyrin_rpt-contain_sf"/>
</dbReference>
<dbReference type="SMART" id="SM00248">
    <property type="entry name" value="ANK"/>
    <property type="match status" value="4"/>
</dbReference>
<dbReference type="Gene3D" id="1.25.40.20">
    <property type="entry name" value="Ankyrin repeat-containing domain"/>
    <property type="match status" value="1"/>
</dbReference>
<dbReference type="PANTHER" id="PTHR24166">
    <property type="entry name" value="ROLLING PEBBLES, ISOFORM B"/>
    <property type="match status" value="1"/>
</dbReference>
<sequence>MAALPPMPVAEGAIVTVVPVSGADSYGESPEVEGEGVGVAGEEKDSSTRGAEAFGDSEEDGEDVFEVEKILDMKTEGGKILYKVRWKGYTSDDDTWEPEIHLEDCKEVLLEFRKKVAENKTKTVKKDIQRLSLNNDIFEANSDSDQQSETKEDTSPRKKKKKIRHKEEKSPDDLKKKKTKTGKLKDKTRPELESSSENFVFDLRTKKRILEAKEELKDSKKPKKDEIREAKELKKVKKAEIRDLKTKMREDPKENRKTKKEKCIESQLESESSVLNDSPFQEDDSEELLHDNREEKQKIKSIKDKTCQEALQEGSLEKQLDETVSADEDADVKAKRKKKKLRKTEEPKESKRLENKNIVFSEKKTIPKKQRNQDKDRSNTELDKLSPPSSAQTQKDSRTGGEERVLRSPDSTEEEKETKKIEPKEKYQKRHDLDKEEKGRKEPKGLKTFKEIRNAFDLFKKTTEEKNDVPENNRKREEIPLDCKTPEDHKTKENKYSLKERRNTRDETDTWAYIAAEGDQEILDSMCHMDENSDGRQQILSLGMDLQLEWMKLEDFQKHLDGEDETFVTTDTIPNDYITVKVALNSNEEYNLDQEDSSGMTLVMLAAAGGQDDLLRLLITKGAKVNGRQKNGTTALIHAAEKNFLTTVAILLEAGAFVNVQQSNGETALMKACKRGNSDIVRLVIECGADCNILSKHQNSALHFAKQCNNVLVYDLLKSHLETLSRVAEETIKDYFEARLALLEPVFPIACHRLCEGPDFSTDFNYKPPQNIPEGSGILLFIFHANFLGKEVIARLCGPCSVQAVVLNDKFQLPVFLDSHFVYSFSPVAGPNKLFIRLTEAPSAKVKLLIGAYRVQLQ</sequence>
<dbReference type="InterPro" id="IPR023779">
    <property type="entry name" value="Chromodomain_CS"/>
</dbReference>